<evidence type="ECO:0000313" key="12">
    <source>
        <dbReference type="Proteomes" id="UP000239907"/>
    </source>
</evidence>
<feature type="transmembrane region" description="Helical" evidence="9">
    <location>
        <begin position="126"/>
        <end position="149"/>
    </location>
</feature>
<comment type="caution">
    <text evidence="11">The sequence shown here is derived from an EMBL/GenBank/DDBJ whole genome shotgun (WGS) entry which is preliminary data.</text>
</comment>
<dbReference type="AlphaFoldDB" id="A0A2S7U083"/>
<feature type="transmembrane region" description="Helical" evidence="9">
    <location>
        <begin position="7"/>
        <end position="29"/>
    </location>
</feature>
<evidence type="ECO:0000256" key="5">
    <source>
        <dbReference type="ARBA" id="ARBA00022692"/>
    </source>
</evidence>
<protein>
    <recommendedName>
        <fullName evidence="10">Tripartite ATP-independent periplasmic transporters DctQ component domain-containing protein</fullName>
    </recommendedName>
</protein>
<evidence type="ECO:0000256" key="1">
    <source>
        <dbReference type="ARBA" id="ARBA00004429"/>
    </source>
</evidence>
<evidence type="ECO:0000256" key="7">
    <source>
        <dbReference type="ARBA" id="ARBA00023136"/>
    </source>
</evidence>
<feature type="domain" description="Tripartite ATP-independent periplasmic transporters DctQ component" evidence="10">
    <location>
        <begin position="35"/>
        <end position="148"/>
    </location>
</feature>
<keyword evidence="3" id="KW-1003">Cell membrane</keyword>
<evidence type="ECO:0000256" key="3">
    <source>
        <dbReference type="ARBA" id="ARBA00022475"/>
    </source>
</evidence>
<comment type="subcellular location">
    <subcellularLocation>
        <location evidence="1">Cell inner membrane</location>
        <topology evidence="1">Multi-pass membrane protein</topology>
    </subcellularLocation>
</comment>
<sequence>MLSKITKILRIVCALCLGVLLLVVIIVIIDTKLKLGAVWASGLSTFLLGWIVMFCGALAYAEKSHLGLDILSERFAPETRLASTRVGHVIVLLFSLGVMLYGGGALVQGRADMGQTIPALNISKAWFYLSLPLAGGMISLTAVAHLLALSPAQQGKKSPKSCF</sequence>
<keyword evidence="12" id="KW-1185">Reference proteome</keyword>
<dbReference type="GO" id="GO:0005886">
    <property type="term" value="C:plasma membrane"/>
    <property type="evidence" value="ECO:0007669"/>
    <property type="project" value="UniProtKB-SubCell"/>
</dbReference>
<keyword evidence="6 9" id="KW-1133">Transmembrane helix</keyword>
<comment type="similarity">
    <text evidence="8">Belongs to the TRAP transporter small permease family.</text>
</comment>
<dbReference type="Proteomes" id="UP000239907">
    <property type="component" value="Unassembled WGS sequence"/>
</dbReference>
<reference evidence="11 12" key="1">
    <citation type="submission" date="2016-12" db="EMBL/GenBank/DDBJ databases">
        <title>Study of bacterial adaptation to deep sea.</title>
        <authorList>
            <person name="Song J."/>
            <person name="Yoshizawa S."/>
            <person name="Kogure K."/>
        </authorList>
    </citation>
    <scope>NUCLEOTIDE SEQUENCE [LARGE SCALE GENOMIC DNA]</scope>
    <source>
        <strain evidence="11 12">SAORIC-165</strain>
    </source>
</reference>
<dbReference type="GO" id="GO:0022857">
    <property type="term" value="F:transmembrane transporter activity"/>
    <property type="evidence" value="ECO:0007669"/>
    <property type="project" value="TreeGrafter"/>
</dbReference>
<evidence type="ECO:0000256" key="2">
    <source>
        <dbReference type="ARBA" id="ARBA00022448"/>
    </source>
</evidence>
<keyword evidence="7 9" id="KW-0472">Membrane</keyword>
<evidence type="ECO:0000256" key="4">
    <source>
        <dbReference type="ARBA" id="ARBA00022519"/>
    </source>
</evidence>
<feature type="transmembrane region" description="Helical" evidence="9">
    <location>
        <begin position="35"/>
        <end position="61"/>
    </location>
</feature>
<dbReference type="PANTHER" id="PTHR35011">
    <property type="entry name" value="2,3-DIKETO-L-GULONATE TRAP TRANSPORTER SMALL PERMEASE PROTEIN YIAM"/>
    <property type="match status" value="1"/>
</dbReference>
<evidence type="ECO:0000256" key="9">
    <source>
        <dbReference type="SAM" id="Phobius"/>
    </source>
</evidence>
<dbReference type="PANTHER" id="PTHR35011:SF2">
    <property type="entry name" value="2,3-DIKETO-L-GULONATE TRAP TRANSPORTER SMALL PERMEASE PROTEIN YIAM"/>
    <property type="match status" value="1"/>
</dbReference>
<dbReference type="InterPro" id="IPR055348">
    <property type="entry name" value="DctQ"/>
</dbReference>
<evidence type="ECO:0000259" key="10">
    <source>
        <dbReference type="Pfam" id="PF04290"/>
    </source>
</evidence>
<keyword evidence="2" id="KW-0813">Transport</keyword>
<gene>
    <name evidence="11" type="ORF">BSZ32_05395</name>
</gene>
<dbReference type="RefSeq" id="WP_165788661.1">
    <property type="nucleotide sequence ID" value="NZ_MQWA01000001.1"/>
</dbReference>
<accession>A0A2S7U083</accession>
<evidence type="ECO:0000256" key="8">
    <source>
        <dbReference type="ARBA" id="ARBA00038436"/>
    </source>
</evidence>
<organism evidence="11 12">
    <name type="scientific">Rubritalea profundi</name>
    <dbReference type="NCBI Taxonomy" id="1658618"/>
    <lineage>
        <taxon>Bacteria</taxon>
        <taxon>Pseudomonadati</taxon>
        <taxon>Verrucomicrobiota</taxon>
        <taxon>Verrucomicrobiia</taxon>
        <taxon>Verrucomicrobiales</taxon>
        <taxon>Rubritaleaceae</taxon>
        <taxon>Rubritalea</taxon>
    </lineage>
</organism>
<dbReference type="InterPro" id="IPR007387">
    <property type="entry name" value="TRAP_DctQ"/>
</dbReference>
<dbReference type="GO" id="GO:0015740">
    <property type="term" value="P:C4-dicarboxylate transport"/>
    <property type="evidence" value="ECO:0007669"/>
    <property type="project" value="TreeGrafter"/>
</dbReference>
<evidence type="ECO:0000256" key="6">
    <source>
        <dbReference type="ARBA" id="ARBA00022989"/>
    </source>
</evidence>
<keyword evidence="5 9" id="KW-0812">Transmembrane</keyword>
<evidence type="ECO:0000313" key="11">
    <source>
        <dbReference type="EMBL" id="PQJ27990.1"/>
    </source>
</evidence>
<keyword evidence="4" id="KW-0997">Cell inner membrane</keyword>
<feature type="transmembrane region" description="Helical" evidence="9">
    <location>
        <begin position="82"/>
        <end position="106"/>
    </location>
</feature>
<dbReference type="Pfam" id="PF04290">
    <property type="entry name" value="DctQ"/>
    <property type="match status" value="1"/>
</dbReference>
<dbReference type="EMBL" id="MQWA01000001">
    <property type="protein sequence ID" value="PQJ27990.1"/>
    <property type="molecule type" value="Genomic_DNA"/>
</dbReference>
<proteinExistence type="inferred from homology"/>
<name>A0A2S7U083_9BACT</name>